<accession>A0AC35UAF6</accession>
<evidence type="ECO:0000313" key="1">
    <source>
        <dbReference type="Proteomes" id="UP000095286"/>
    </source>
</evidence>
<dbReference type="Proteomes" id="UP000095286">
    <property type="component" value="Unplaced"/>
</dbReference>
<dbReference type="WBParaSite" id="RSKR_0000967700.1">
    <property type="protein sequence ID" value="RSKR_0000967700.1"/>
    <property type="gene ID" value="RSKR_0000967700"/>
</dbReference>
<name>A0AC35UAF6_9BILA</name>
<sequence length="227" mass="26889">MDCFKKVKKPKVHGFTDKNKKKRFDRAMPLYDLIKDGKYKKIITSDEAWFCLPGQAKQTDFQYILKSQNRSVCETVKKISHSKKLMVWVAFSVDRVFTPIFVKSEAKINKEYYIKDVLEPFLLEAKDYMIEGDYVFQQDSAPSHTAKKTRKFLKDEKIKWITPEQWMPYSPDVAPCDFWLWGYLKGRINKLNIKALSQLKKAIIRECSLIPQKYAKRQWHQCQKGLD</sequence>
<evidence type="ECO:0000313" key="2">
    <source>
        <dbReference type="WBParaSite" id="RSKR_0000967700.1"/>
    </source>
</evidence>
<reference evidence="2" key="1">
    <citation type="submission" date="2016-11" db="UniProtKB">
        <authorList>
            <consortium name="WormBaseParasite"/>
        </authorList>
    </citation>
    <scope>IDENTIFICATION</scope>
    <source>
        <strain evidence="2">KR3021</strain>
    </source>
</reference>
<protein>
    <submittedName>
        <fullName evidence="2">DDE_3 domain-containing protein</fullName>
    </submittedName>
</protein>
<organism evidence="1 2">
    <name type="scientific">Rhabditophanes sp. KR3021</name>
    <dbReference type="NCBI Taxonomy" id="114890"/>
    <lineage>
        <taxon>Eukaryota</taxon>
        <taxon>Metazoa</taxon>
        <taxon>Ecdysozoa</taxon>
        <taxon>Nematoda</taxon>
        <taxon>Chromadorea</taxon>
        <taxon>Rhabditida</taxon>
        <taxon>Tylenchina</taxon>
        <taxon>Panagrolaimomorpha</taxon>
        <taxon>Strongyloidoidea</taxon>
        <taxon>Alloionematidae</taxon>
        <taxon>Rhabditophanes</taxon>
    </lineage>
</organism>
<proteinExistence type="predicted"/>